<reference evidence="3" key="1">
    <citation type="submission" date="2017-09" db="EMBL/GenBank/DDBJ databases">
        <title>Depth-based differentiation of microbial function through sediment-hosted aquifers and enrichment of novel symbionts in the deep terrestrial subsurface.</title>
        <authorList>
            <person name="Probst A.J."/>
            <person name="Ladd B."/>
            <person name="Jarett J.K."/>
            <person name="Geller-Mcgrath D.E."/>
            <person name="Sieber C.M.K."/>
            <person name="Emerson J.B."/>
            <person name="Anantharaman K."/>
            <person name="Thomas B.C."/>
            <person name="Malmstrom R."/>
            <person name="Stieglmeier M."/>
            <person name="Klingl A."/>
            <person name="Woyke T."/>
            <person name="Ryan C.M."/>
            <person name="Banfield J.F."/>
        </authorList>
    </citation>
    <scope>NUCLEOTIDE SEQUENCE [LARGE SCALE GENOMIC DNA]</scope>
</reference>
<evidence type="ECO:0000313" key="3">
    <source>
        <dbReference type="Proteomes" id="UP000236845"/>
    </source>
</evidence>
<protein>
    <recommendedName>
        <fullName evidence="1">GIY-YIG domain-containing protein</fullName>
    </recommendedName>
</protein>
<accession>A0A2H0YQ51</accession>
<dbReference type="Proteomes" id="UP000236845">
    <property type="component" value="Unassembled WGS sequence"/>
</dbReference>
<sequence length="45" mass="5305">MFYVYLLQSQVDETYYIGHTQDLGQRIKRHNSGEVNATRKKYPGV</sequence>
<dbReference type="SUPFAM" id="SSF82771">
    <property type="entry name" value="GIY-YIG endonuclease"/>
    <property type="match status" value="1"/>
</dbReference>
<dbReference type="Pfam" id="PF01541">
    <property type="entry name" value="GIY-YIG"/>
    <property type="match status" value="1"/>
</dbReference>
<proteinExistence type="predicted"/>
<name>A0A2H0YQ51_9BACT</name>
<gene>
    <name evidence="2" type="ORF">COT26_02760</name>
</gene>
<dbReference type="InterPro" id="IPR035901">
    <property type="entry name" value="GIY-YIG_endonuc_sf"/>
</dbReference>
<dbReference type="Gene3D" id="3.40.1440.10">
    <property type="entry name" value="GIY-YIG endonuclease"/>
    <property type="match status" value="1"/>
</dbReference>
<dbReference type="AlphaFoldDB" id="A0A2H0YQ51"/>
<dbReference type="PROSITE" id="PS50164">
    <property type="entry name" value="GIY_YIG"/>
    <property type="match status" value="1"/>
</dbReference>
<organism evidence="2 3">
    <name type="scientific">Candidatus Kerfeldbacteria bacterium CG08_land_8_20_14_0_20_43_14</name>
    <dbReference type="NCBI Taxonomy" id="2014246"/>
    <lineage>
        <taxon>Bacteria</taxon>
        <taxon>Candidatus Kerfeldiibacteriota</taxon>
    </lineage>
</organism>
<evidence type="ECO:0000259" key="1">
    <source>
        <dbReference type="PROSITE" id="PS50164"/>
    </source>
</evidence>
<comment type="caution">
    <text evidence="2">The sequence shown here is derived from an EMBL/GenBank/DDBJ whole genome shotgun (WGS) entry which is preliminary data.</text>
</comment>
<dbReference type="EMBL" id="PEXW01000062">
    <property type="protein sequence ID" value="PIS40546.1"/>
    <property type="molecule type" value="Genomic_DNA"/>
</dbReference>
<feature type="domain" description="GIY-YIG" evidence="1">
    <location>
        <begin position="1"/>
        <end position="45"/>
    </location>
</feature>
<dbReference type="InterPro" id="IPR000305">
    <property type="entry name" value="GIY-YIG_endonuc"/>
</dbReference>
<evidence type="ECO:0000313" key="2">
    <source>
        <dbReference type="EMBL" id="PIS40546.1"/>
    </source>
</evidence>